<feature type="compositionally biased region" description="Polar residues" evidence="1">
    <location>
        <begin position="26"/>
        <end position="42"/>
    </location>
</feature>
<dbReference type="Proteomes" id="UP000499080">
    <property type="component" value="Unassembled WGS sequence"/>
</dbReference>
<reference evidence="2 3" key="1">
    <citation type="journal article" date="2019" name="Sci. Rep.">
        <title>Orb-weaving spider Araneus ventricosus genome elucidates the spidroin gene catalogue.</title>
        <authorList>
            <person name="Kono N."/>
            <person name="Nakamura H."/>
            <person name="Ohtoshi R."/>
            <person name="Moran D.A.P."/>
            <person name="Shinohara A."/>
            <person name="Yoshida Y."/>
            <person name="Fujiwara M."/>
            <person name="Mori M."/>
            <person name="Tomita M."/>
            <person name="Arakawa K."/>
        </authorList>
    </citation>
    <scope>NUCLEOTIDE SEQUENCE [LARGE SCALE GENOMIC DNA]</scope>
</reference>
<gene>
    <name evidence="2" type="ORF">AVEN_106296_1</name>
</gene>
<dbReference type="EMBL" id="BGPR01000030">
    <property type="protein sequence ID" value="GBL82749.1"/>
    <property type="molecule type" value="Genomic_DNA"/>
</dbReference>
<dbReference type="AlphaFoldDB" id="A0A4Y2AU15"/>
<name>A0A4Y2AU15_ARAVE</name>
<proteinExistence type="predicted"/>
<accession>A0A4Y2AU15</accession>
<protein>
    <submittedName>
        <fullName evidence="2">Uncharacterized protein</fullName>
    </submittedName>
</protein>
<sequence length="86" mass="9887">MEFYRIFKRISFPNRDIEERVASSGIIDSSPSRQNGHQGQESRNGRYPSLHAYPCKTPSPTMRLARQESDVAPLQPYKNTKVNYKG</sequence>
<evidence type="ECO:0000313" key="2">
    <source>
        <dbReference type="EMBL" id="GBL82749.1"/>
    </source>
</evidence>
<keyword evidence="3" id="KW-1185">Reference proteome</keyword>
<organism evidence="2 3">
    <name type="scientific">Araneus ventricosus</name>
    <name type="common">Orbweaver spider</name>
    <name type="synonym">Epeira ventricosa</name>
    <dbReference type="NCBI Taxonomy" id="182803"/>
    <lineage>
        <taxon>Eukaryota</taxon>
        <taxon>Metazoa</taxon>
        <taxon>Ecdysozoa</taxon>
        <taxon>Arthropoda</taxon>
        <taxon>Chelicerata</taxon>
        <taxon>Arachnida</taxon>
        <taxon>Araneae</taxon>
        <taxon>Araneomorphae</taxon>
        <taxon>Entelegynae</taxon>
        <taxon>Araneoidea</taxon>
        <taxon>Araneidae</taxon>
        <taxon>Araneus</taxon>
    </lineage>
</organism>
<feature type="region of interest" description="Disordered" evidence="1">
    <location>
        <begin position="23"/>
        <end position="51"/>
    </location>
</feature>
<evidence type="ECO:0000313" key="3">
    <source>
        <dbReference type="Proteomes" id="UP000499080"/>
    </source>
</evidence>
<comment type="caution">
    <text evidence="2">The sequence shown here is derived from an EMBL/GenBank/DDBJ whole genome shotgun (WGS) entry which is preliminary data.</text>
</comment>
<evidence type="ECO:0000256" key="1">
    <source>
        <dbReference type="SAM" id="MobiDB-lite"/>
    </source>
</evidence>